<sequence>MTHKVKSKPATAVASSLKSKDVSLPQLSTVNVATLSILHLHCTMLFDTCHNIWKHLKGQSSLFTDMSALVNYAFPAMKIPLPLNSSASFPSKEDILAEYDPDQNIPNIDDNIKISDHEDSDSSEDDALGDKDMVEIKPSKHPAHIIKPPAHATPIVEVTACPSTSGKTKQKGAGDMDINELDPSQPSAVKSIQDLDLEEIISRVGQGHPAKENTLNVLCLLQALGQTKAVETANAGPSSATPHAASPTNTVDLTNKASAVVAGNTNLSVYFFFLILFHSLANQPPPNSIAFFSLPHLLTAPESDDKDEVLYTLPT</sequence>
<evidence type="ECO:0000313" key="2">
    <source>
        <dbReference type="EMBL" id="KTB27920.1"/>
    </source>
</evidence>
<organism evidence="2 3">
    <name type="scientific">Moniliophthora roreri</name>
    <name type="common">Frosty pod rot fungus</name>
    <name type="synonym">Monilia roreri</name>
    <dbReference type="NCBI Taxonomy" id="221103"/>
    <lineage>
        <taxon>Eukaryota</taxon>
        <taxon>Fungi</taxon>
        <taxon>Dikarya</taxon>
        <taxon>Basidiomycota</taxon>
        <taxon>Agaricomycotina</taxon>
        <taxon>Agaricomycetes</taxon>
        <taxon>Agaricomycetidae</taxon>
        <taxon>Agaricales</taxon>
        <taxon>Marasmiineae</taxon>
        <taxon>Marasmiaceae</taxon>
        <taxon>Moniliophthora</taxon>
    </lineage>
</organism>
<feature type="region of interest" description="Disordered" evidence="1">
    <location>
        <begin position="99"/>
        <end position="128"/>
    </location>
</feature>
<gene>
    <name evidence="2" type="ORF">WG66_19497</name>
</gene>
<proteinExistence type="predicted"/>
<feature type="compositionally biased region" description="Acidic residues" evidence="1">
    <location>
        <begin position="118"/>
        <end position="127"/>
    </location>
</feature>
<name>A0A0W0EV19_MONRR</name>
<dbReference type="EMBL" id="LATX01002512">
    <property type="protein sequence ID" value="KTB27920.1"/>
    <property type="molecule type" value="Genomic_DNA"/>
</dbReference>
<accession>A0A0W0EV19</accession>
<reference evidence="2 3" key="1">
    <citation type="submission" date="2015-12" db="EMBL/GenBank/DDBJ databases">
        <title>Draft genome sequence of Moniliophthora roreri, the causal agent of frosty pod rot of cacao.</title>
        <authorList>
            <person name="Aime M.C."/>
            <person name="Diaz-Valderrama J.R."/>
            <person name="Kijpornyongpan T."/>
            <person name="Phillips-Mora W."/>
        </authorList>
    </citation>
    <scope>NUCLEOTIDE SEQUENCE [LARGE SCALE GENOMIC DNA]</scope>
    <source>
        <strain evidence="2 3">MCA 2952</strain>
    </source>
</reference>
<protein>
    <submittedName>
        <fullName evidence="2">Uncharacterized protein</fullName>
    </submittedName>
</protein>
<feature type="region of interest" description="Disordered" evidence="1">
    <location>
        <begin position="162"/>
        <end position="185"/>
    </location>
</feature>
<comment type="caution">
    <text evidence="2">The sequence shown here is derived from an EMBL/GenBank/DDBJ whole genome shotgun (WGS) entry which is preliminary data.</text>
</comment>
<evidence type="ECO:0000256" key="1">
    <source>
        <dbReference type="SAM" id="MobiDB-lite"/>
    </source>
</evidence>
<evidence type="ECO:0000313" key="3">
    <source>
        <dbReference type="Proteomes" id="UP000054988"/>
    </source>
</evidence>
<dbReference type="AlphaFoldDB" id="A0A0W0EV19"/>
<dbReference type="Proteomes" id="UP000054988">
    <property type="component" value="Unassembled WGS sequence"/>
</dbReference>